<evidence type="ECO:0000256" key="1">
    <source>
        <dbReference type="SAM" id="MobiDB-lite"/>
    </source>
</evidence>
<feature type="region of interest" description="Disordered" evidence="1">
    <location>
        <begin position="1"/>
        <end position="44"/>
    </location>
</feature>
<reference evidence="3" key="2">
    <citation type="submission" date="2012-08" db="EMBL/GenBank/DDBJ databases">
        <title>Whole-genome sequence of Nocardiopsis alba strain ATCC BAA-2165 associated with honeybees.</title>
        <authorList>
            <person name="Qiao J."/>
            <person name="Chen L."/>
            <person name="Li Y."/>
            <person name="Wang J."/>
            <person name="Zhang W."/>
            <person name="Chen S."/>
        </authorList>
    </citation>
    <scope>NUCLEOTIDE SEQUENCE [LARGE SCALE GENOMIC DNA]</scope>
    <source>
        <strain evidence="3">ATCC BAA-2165 / BE74</strain>
    </source>
</reference>
<dbReference type="STRING" id="1205910.B005_0638"/>
<dbReference type="PATRIC" id="fig|1205910.3.peg.599"/>
<proteinExistence type="predicted"/>
<dbReference type="AlphaFoldDB" id="J7L410"/>
<name>J7L410_NOCAA</name>
<dbReference type="HOGENOM" id="CLU_3219215_0_0_11"/>
<organism evidence="2 3">
    <name type="scientific">Nocardiopsis alba (strain ATCC BAA-2165 / BE74)</name>
    <dbReference type="NCBI Taxonomy" id="1205910"/>
    <lineage>
        <taxon>Bacteria</taxon>
        <taxon>Bacillati</taxon>
        <taxon>Actinomycetota</taxon>
        <taxon>Actinomycetes</taxon>
        <taxon>Streptosporangiales</taxon>
        <taxon>Nocardiopsidaceae</taxon>
        <taxon>Nocardiopsis</taxon>
    </lineage>
</organism>
<evidence type="ECO:0000313" key="3">
    <source>
        <dbReference type="Proteomes" id="UP000003779"/>
    </source>
</evidence>
<dbReference type="Proteomes" id="UP000003779">
    <property type="component" value="Chromosome"/>
</dbReference>
<gene>
    <name evidence="2" type="ordered locus">B005_0638</name>
</gene>
<feature type="compositionally biased region" description="Basic and acidic residues" evidence="1">
    <location>
        <begin position="35"/>
        <end position="44"/>
    </location>
</feature>
<accession>J7L410</accession>
<sequence length="44" mass="4554">MAVACPGSVNVRSAPGRGPLHRWVRGPRGNGVRGPDVRKAGPHA</sequence>
<protein>
    <submittedName>
        <fullName evidence="2">Uncharacterized protein</fullName>
    </submittedName>
</protein>
<dbReference type="EMBL" id="CP003788">
    <property type="protein sequence ID" value="AFR06135.1"/>
    <property type="molecule type" value="Genomic_DNA"/>
</dbReference>
<dbReference type="KEGG" id="nal:B005_0638"/>
<reference evidence="2 3" key="1">
    <citation type="journal article" date="2012" name="J. Bacteriol.">
        <title>Whole-Genome Sequence of Nocardiopsis alba Strain ATCC BAA-2165, Associated with Honeybees.</title>
        <authorList>
            <person name="Qiao J."/>
            <person name="Chen L."/>
            <person name="Li Y."/>
            <person name="Wang J."/>
            <person name="Zhang W."/>
            <person name="Chen S."/>
        </authorList>
    </citation>
    <scope>NUCLEOTIDE SEQUENCE [LARGE SCALE GENOMIC DNA]</scope>
    <source>
        <strain evidence="3">ATCC BAA-2165 / BE74</strain>
    </source>
</reference>
<evidence type="ECO:0000313" key="2">
    <source>
        <dbReference type="EMBL" id="AFR06135.1"/>
    </source>
</evidence>